<accession>A0A167BMI2</accession>
<protein>
    <submittedName>
        <fullName evidence="9">C6 zinc finger domain-containing protein</fullName>
    </submittedName>
</protein>
<keyword evidence="3" id="KW-0805">Transcription regulation</keyword>
<dbReference type="Pfam" id="PF04082">
    <property type="entry name" value="Fungal_trans"/>
    <property type="match status" value="1"/>
</dbReference>
<dbReference type="GO" id="GO:0000978">
    <property type="term" value="F:RNA polymerase II cis-regulatory region sequence-specific DNA binding"/>
    <property type="evidence" value="ECO:0007669"/>
    <property type="project" value="TreeGrafter"/>
</dbReference>
<keyword evidence="1" id="KW-0479">Metal-binding</keyword>
<evidence type="ECO:0000256" key="5">
    <source>
        <dbReference type="ARBA" id="ARBA00023163"/>
    </source>
</evidence>
<dbReference type="InterPro" id="IPR007219">
    <property type="entry name" value="XnlR_reg_dom"/>
</dbReference>
<dbReference type="GO" id="GO:0006351">
    <property type="term" value="P:DNA-templated transcription"/>
    <property type="evidence" value="ECO:0007669"/>
    <property type="project" value="InterPro"/>
</dbReference>
<dbReference type="PANTHER" id="PTHR31944:SF131">
    <property type="entry name" value="HEME-RESPONSIVE ZINC FINGER TRANSCRIPTION FACTOR HAP1"/>
    <property type="match status" value="1"/>
</dbReference>
<keyword evidence="6" id="KW-0539">Nucleus</keyword>
<keyword evidence="4" id="KW-0238">DNA-binding</keyword>
<dbReference type="CDD" id="cd12148">
    <property type="entry name" value="fungal_TF_MHR"/>
    <property type="match status" value="1"/>
</dbReference>
<dbReference type="GO" id="GO:0008270">
    <property type="term" value="F:zinc ion binding"/>
    <property type="evidence" value="ECO:0007669"/>
    <property type="project" value="InterPro"/>
</dbReference>
<evidence type="ECO:0000256" key="6">
    <source>
        <dbReference type="ARBA" id="ARBA00023242"/>
    </source>
</evidence>
<evidence type="ECO:0000256" key="4">
    <source>
        <dbReference type="ARBA" id="ARBA00023125"/>
    </source>
</evidence>
<evidence type="ECO:0000256" key="7">
    <source>
        <dbReference type="SAM" id="MobiDB-lite"/>
    </source>
</evidence>
<dbReference type="SMART" id="SM00066">
    <property type="entry name" value="GAL4"/>
    <property type="match status" value="1"/>
</dbReference>
<dbReference type="Gene3D" id="4.10.240.10">
    <property type="entry name" value="Zn(2)-C6 fungal-type DNA-binding domain"/>
    <property type="match status" value="1"/>
</dbReference>
<name>A0A167BMI2_COLIC</name>
<dbReference type="GO" id="GO:0001228">
    <property type="term" value="F:DNA-binding transcription activator activity, RNA polymerase II-specific"/>
    <property type="evidence" value="ECO:0007669"/>
    <property type="project" value="TreeGrafter"/>
</dbReference>
<evidence type="ECO:0000256" key="1">
    <source>
        <dbReference type="ARBA" id="ARBA00022723"/>
    </source>
</evidence>
<evidence type="ECO:0000256" key="3">
    <source>
        <dbReference type="ARBA" id="ARBA00023015"/>
    </source>
</evidence>
<dbReference type="InterPro" id="IPR051430">
    <property type="entry name" value="Fungal_TF_Env_Response"/>
</dbReference>
<feature type="non-terminal residue" evidence="9">
    <location>
        <position position="1"/>
    </location>
</feature>
<dbReference type="GO" id="GO:0005634">
    <property type="term" value="C:nucleus"/>
    <property type="evidence" value="ECO:0007669"/>
    <property type="project" value="TreeGrafter"/>
</dbReference>
<keyword evidence="5" id="KW-0804">Transcription</keyword>
<gene>
    <name evidence="9" type="ORF">CI238_10129</name>
</gene>
<feature type="compositionally biased region" description="Low complexity" evidence="7">
    <location>
        <begin position="139"/>
        <end position="149"/>
    </location>
</feature>
<dbReference type="SUPFAM" id="SSF57701">
    <property type="entry name" value="Zn2/Cys6 DNA-binding domain"/>
    <property type="match status" value="1"/>
</dbReference>
<dbReference type="CDD" id="cd00067">
    <property type="entry name" value="GAL4"/>
    <property type="match status" value="1"/>
</dbReference>
<dbReference type="PANTHER" id="PTHR31944">
    <property type="entry name" value="HEME-RESPONSIVE ZINC FINGER TRANSCRIPTION FACTOR HAP1"/>
    <property type="match status" value="1"/>
</dbReference>
<dbReference type="PROSITE" id="PS50048">
    <property type="entry name" value="ZN2_CY6_FUNGAL_2"/>
    <property type="match status" value="1"/>
</dbReference>
<sequence length="894" mass="99639">LGPSNKGDSGSGQKAELPTSAHTIRIPQSHHAVPKSPNLLARSPRLPKMDTSRSPIQPLAQKKRRRPALACEQCRRRKVRCDRNLPCSTCIRSKHALCTYTSHPKQAPRKSPKHGAEGSIGCMASALNLPDPILPLPSSRHSALSAARAQNNLPSRRRLAGTDKSPVHGSVDSSAGLGIPDPIIPTAQALPCSRNSRSSALRLVLETPEGNPLFVPTPSSGEHSGPADFGTWQPVNPLRSSAAVSIRADTASTPGSCPSSSSTVDSLLERVKQLEQQLSDLTVRNGSRGDEAPQPGPVLREGLKYSRGCVSKTRYFGQSHWMNAADMLYRLVNFARKCESERTTQLYSDLEKCKKLARVIKSRRTPAFSSISTGKSVPSRELADVLIDIYLRTFESIHRILHIPTFKADYERYWENPSEASEAFIILMQLCMGIGATMYDERFTLRSLAIQWFWEGMFWLITPCEKSKMTMTGLQIRCLMHYLRHTANVGCDLSWIGAGALVRTAMYMGLHREPKAIVKMSPYRAEMRRRLWVTILEIVLQTSIDSGGPPLISMQDFDTEPPANVDDEQLVEEGDSTFPVPKSSKTYTQMTATLALFGSFPARLATAKRVNDFRSDTVYEETLRNSNELSTSLQRMMQQLKSHASVTSFQLRYVQFMTYRLFFALHQSVVPIALRNPIYYFSRKMSVDTALRLCEIAFLSPEKSGTGVMKPSTPSEVDFHRLTVNGAGTYRSVAFQGVMTIGLELINLKEEEVKNGPSLSFIGSETQLRGVLDAVHDWSRRRIQSGETNIKGHALGLLLITHLQGLENGINEEKIEDYFETACQERVTECYDLLRELAGDDVLEEGMEMPHVHNLDMDFDDGVDLLGDWDWDSMENNGLISNMNFGMFPDITFS</sequence>
<dbReference type="InterPro" id="IPR036864">
    <property type="entry name" value="Zn2-C6_fun-type_DNA-bd_sf"/>
</dbReference>
<keyword evidence="10" id="KW-1185">Reference proteome</keyword>
<evidence type="ECO:0000313" key="10">
    <source>
        <dbReference type="Proteomes" id="UP000076584"/>
    </source>
</evidence>
<dbReference type="InterPro" id="IPR001138">
    <property type="entry name" value="Zn2Cys6_DnaBD"/>
</dbReference>
<evidence type="ECO:0000256" key="2">
    <source>
        <dbReference type="ARBA" id="ARBA00022833"/>
    </source>
</evidence>
<feature type="compositionally biased region" description="Polar residues" evidence="7">
    <location>
        <begin position="1"/>
        <end position="12"/>
    </location>
</feature>
<organism evidence="9 10">
    <name type="scientific">Colletotrichum incanum</name>
    <name type="common">Soybean anthracnose fungus</name>
    <dbReference type="NCBI Taxonomy" id="1573173"/>
    <lineage>
        <taxon>Eukaryota</taxon>
        <taxon>Fungi</taxon>
        <taxon>Dikarya</taxon>
        <taxon>Ascomycota</taxon>
        <taxon>Pezizomycotina</taxon>
        <taxon>Sordariomycetes</taxon>
        <taxon>Hypocreomycetidae</taxon>
        <taxon>Glomerellales</taxon>
        <taxon>Glomerellaceae</taxon>
        <taxon>Colletotrichum</taxon>
        <taxon>Colletotrichum spaethianum species complex</taxon>
    </lineage>
</organism>
<feature type="domain" description="Zn(2)-C6 fungal-type" evidence="8">
    <location>
        <begin position="70"/>
        <end position="100"/>
    </location>
</feature>
<keyword evidence="2" id="KW-0862">Zinc</keyword>
<reference evidence="9 10" key="1">
    <citation type="submission" date="2015-06" db="EMBL/GenBank/DDBJ databases">
        <title>Survival trade-offs in plant roots during colonization by closely related pathogenic and mutualistic fungi.</title>
        <authorList>
            <person name="Hacquard S."/>
            <person name="Kracher B."/>
            <person name="Hiruma K."/>
            <person name="Weinman A."/>
            <person name="Muench P."/>
            <person name="Garrido Oter R."/>
            <person name="Ver Loren van Themaat E."/>
            <person name="Dallerey J.-F."/>
            <person name="Damm U."/>
            <person name="Henrissat B."/>
            <person name="Lespinet O."/>
            <person name="Thon M."/>
            <person name="Kemen E."/>
            <person name="McHardy A.C."/>
            <person name="Schulze-Lefert P."/>
            <person name="O'Connell R.J."/>
        </authorList>
    </citation>
    <scope>NUCLEOTIDE SEQUENCE [LARGE SCALE GENOMIC DNA]</scope>
    <source>
        <strain evidence="9 10">MAFF 238704</strain>
    </source>
</reference>
<dbReference type="Pfam" id="PF00172">
    <property type="entry name" value="Zn_clus"/>
    <property type="match status" value="1"/>
</dbReference>
<evidence type="ECO:0000259" key="8">
    <source>
        <dbReference type="PROSITE" id="PS50048"/>
    </source>
</evidence>
<dbReference type="AlphaFoldDB" id="A0A167BMI2"/>
<feature type="region of interest" description="Disordered" evidence="7">
    <location>
        <begin position="1"/>
        <end position="67"/>
    </location>
</feature>
<dbReference type="EMBL" id="LFIW01001627">
    <property type="protein sequence ID" value="KZL81497.1"/>
    <property type="molecule type" value="Genomic_DNA"/>
</dbReference>
<dbReference type="SMART" id="SM00906">
    <property type="entry name" value="Fungal_trans"/>
    <property type="match status" value="1"/>
</dbReference>
<proteinExistence type="predicted"/>
<dbReference type="PROSITE" id="PS00463">
    <property type="entry name" value="ZN2_CY6_FUNGAL_1"/>
    <property type="match status" value="1"/>
</dbReference>
<evidence type="ECO:0000313" key="9">
    <source>
        <dbReference type="EMBL" id="KZL81497.1"/>
    </source>
</evidence>
<comment type="caution">
    <text evidence="9">The sequence shown here is derived from an EMBL/GenBank/DDBJ whole genome shotgun (WGS) entry which is preliminary data.</text>
</comment>
<dbReference type="Proteomes" id="UP000076584">
    <property type="component" value="Unassembled WGS sequence"/>
</dbReference>
<feature type="region of interest" description="Disordered" evidence="7">
    <location>
        <begin position="139"/>
        <end position="179"/>
    </location>
</feature>